<dbReference type="SUPFAM" id="SSF54427">
    <property type="entry name" value="NTF2-like"/>
    <property type="match status" value="1"/>
</dbReference>
<dbReference type="EMBL" id="JBGNYA010000001">
    <property type="protein sequence ID" value="MFA1611399.1"/>
    <property type="molecule type" value="Genomic_DNA"/>
</dbReference>
<dbReference type="Gene3D" id="3.10.450.50">
    <property type="match status" value="1"/>
</dbReference>
<organism evidence="2 3">
    <name type="scientific">Halobellus rubicundus</name>
    <dbReference type="NCBI Taxonomy" id="2996466"/>
    <lineage>
        <taxon>Archaea</taxon>
        <taxon>Methanobacteriati</taxon>
        <taxon>Methanobacteriota</taxon>
        <taxon>Stenosarchaea group</taxon>
        <taxon>Halobacteria</taxon>
        <taxon>Halobacteriales</taxon>
        <taxon>Haloferacaceae</taxon>
        <taxon>Halobellus</taxon>
    </lineage>
</organism>
<reference evidence="2 3" key="1">
    <citation type="submission" date="2024-08" db="EMBL/GenBank/DDBJ databases">
        <title>Halobellus sp. MBLA0158 whole genome sequence.</title>
        <authorList>
            <person name="Hwang C.Y."/>
            <person name="Cho E.-S."/>
            <person name="Seo M.-J."/>
        </authorList>
    </citation>
    <scope>NUCLEOTIDE SEQUENCE [LARGE SCALE GENOMIC DNA]</scope>
    <source>
        <strain evidence="2 3">MBLA0158</strain>
    </source>
</reference>
<dbReference type="InterPro" id="IPR037401">
    <property type="entry name" value="SnoaL-like"/>
</dbReference>
<accession>A0ABD5MFN4</accession>
<keyword evidence="3" id="KW-1185">Reference proteome</keyword>
<dbReference type="RefSeq" id="WP_372389647.1">
    <property type="nucleotide sequence ID" value="NZ_JBGNYA010000001.1"/>
</dbReference>
<dbReference type="AlphaFoldDB" id="A0ABD5MFN4"/>
<dbReference type="Pfam" id="PF13474">
    <property type="entry name" value="SnoaL_3"/>
    <property type="match status" value="1"/>
</dbReference>
<dbReference type="InterPro" id="IPR032710">
    <property type="entry name" value="NTF2-like_dom_sf"/>
</dbReference>
<dbReference type="Proteomes" id="UP001570511">
    <property type="component" value="Unassembled WGS sequence"/>
</dbReference>
<gene>
    <name evidence="2" type="ORF">OS889_10350</name>
</gene>
<protein>
    <submittedName>
        <fullName evidence="2">Nuclear transport factor 2 family protein</fullName>
    </submittedName>
</protein>
<proteinExistence type="predicted"/>
<comment type="caution">
    <text evidence="2">The sequence shown here is derived from an EMBL/GenBank/DDBJ whole genome shotgun (WGS) entry which is preliminary data.</text>
</comment>
<feature type="domain" description="SnoaL-like" evidence="1">
    <location>
        <begin position="11"/>
        <end position="112"/>
    </location>
</feature>
<evidence type="ECO:0000313" key="2">
    <source>
        <dbReference type="EMBL" id="MFA1611399.1"/>
    </source>
</evidence>
<sequence length="145" mass="16296">MTSETTAADRIRAYYDALRSGEPLSPFFARDDDIVKYGITEKLTGYDEIEAGLRAQTRTTADWTVESDALSVTERDDHAWFSDDVQMAWRDVESGREYDFESRWSGTLERRAREGDADGVGDEADSTWRFVGMHVSAVPSGPLAE</sequence>
<evidence type="ECO:0000313" key="3">
    <source>
        <dbReference type="Proteomes" id="UP001570511"/>
    </source>
</evidence>
<name>A0ABD5MFN4_9EURY</name>
<evidence type="ECO:0000259" key="1">
    <source>
        <dbReference type="Pfam" id="PF13474"/>
    </source>
</evidence>